<feature type="compositionally biased region" description="Basic and acidic residues" evidence="1">
    <location>
        <begin position="41"/>
        <end position="59"/>
    </location>
</feature>
<evidence type="ECO:0000256" key="1">
    <source>
        <dbReference type="SAM" id="MobiDB-lite"/>
    </source>
</evidence>
<evidence type="ECO:0000313" key="2">
    <source>
        <dbReference type="EMBL" id="TNN64504.1"/>
    </source>
</evidence>
<feature type="region of interest" description="Disordered" evidence="1">
    <location>
        <begin position="38"/>
        <end position="86"/>
    </location>
</feature>
<comment type="caution">
    <text evidence="2">The sequence shown here is derived from an EMBL/GenBank/DDBJ whole genome shotgun (WGS) entry which is preliminary data.</text>
</comment>
<name>A0A4Z2HHX1_9TELE</name>
<accession>A0A4Z2HHX1</accession>
<sequence length="280" mass="31132">MPQAAQKENLYLLTVRDEAQESDEALCAEAKTQRRLARSSCLEHWDQSQRAPDETERGGRRLPRRGNNTPASCRGKTARMDQEDRSVRSMHTYSLKVAVSVSSVITSCRASTVMLMMPQNLSWITLMTKRQRRPWKGSGVYHVNGNEQQGEEEEERAQRASVCVGTGIDASKVPSAQVLGSADPGPRRMKLTEHEVWQLRVYVNKSILSRSTLSASAVGDGGWGHGGVTKDFKPVYVCDDQISMSENRAAQSRDEKMRCADEAADIPFSNGSEPRLQTSE</sequence>
<feature type="region of interest" description="Disordered" evidence="1">
    <location>
        <begin position="247"/>
        <end position="280"/>
    </location>
</feature>
<dbReference type="Proteomes" id="UP000314294">
    <property type="component" value="Unassembled WGS sequence"/>
</dbReference>
<reference evidence="2 3" key="1">
    <citation type="submission" date="2019-03" db="EMBL/GenBank/DDBJ databases">
        <title>First draft genome of Liparis tanakae, snailfish: a comprehensive survey of snailfish specific genes.</title>
        <authorList>
            <person name="Kim W."/>
            <person name="Song I."/>
            <person name="Jeong J.-H."/>
            <person name="Kim D."/>
            <person name="Kim S."/>
            <person name="Ryu S."/>
            <person name="Song J.Y."/>
            <person name="Lee S.K."/>
        </authorList>
    </citation>
    <scope>NUCLEOTIDE SEQUENCE [LARGE SCALE GENOMIC DNA]</scope>
    <source>
        <tissue evidence="2">Muscle</tissue>
    </source>
</reference>
<keyword evidence="3" id="KW-1185">Reference proteome</keyword>
<organism evidence="2 3">
    <name type="scientific">Liparis tanakae</name>
    <name type="common">Tanaka's snailfish</name>
    <dbReference type="NCBI Taxonomy" id="230148"/>
    <lineage>
        <taxon>Eukaryota</taxon>
        <taxon>Metazoa</taxon>
        <taxon>Chordata</taxon>
        <taxon>Craniata</taxon>
        <taxon>Vertebrata</taxon>
        <taxon>Euteleostomi</taxon>
        <taxon>Actinopterygii</taxon>
        <taxon>Neopterygii</taxon>
        <taxon>Teleostei</taxon>
        <taxon>Neoteleostei</taxon>
        <taxon>Acanthomorphata</taxon>
        <taxon>Eupercaria</taxon>
        <taxon>Perciformes</taxon>
        <taxon>Cottioidei</taxon>
        <taxon>Cottales</taxon>
        <taxon>Liparidae</taxon>
        <taxon>Liparis</taxon>
    </lineage>
</organism>
<feature type="compositionally biased region" description="Polar residues" evidence="1">
    <location>
        <begin position="269"/>
        <end position="280"/>
    </location>
</feature>
<proteinExistence type="predicted"/>
<dbReference type="EMBL" id="SRLO01000251">
    <property type="protein sequence ID" value="TNN64504.1"/>
    <property type="molecule type" value="Genomic_DNA"/>
</dbReference>
<protein>
    <submittedName>
        <fullName evidence="2">Uncharacterized protein</fullName>
    </submittedName>
</protein>
<dbReference type="AlphaFoldDB" id="A0A4Z2HHX1"/>
<gene>
    <name evidence="2" type="ORF">EYF80_025252</name>
</gene>
<feature type="compositionally biased region" description="Basic and acidic residues" evidence="1">
    <location>
        <begin position="251"/>
        <end position="261"/>
    </location>
</feature>
<evidence type="ECO:0000313" key="3">
    <source>
        <dbReference type="Proteomes" id="UP000314294"/>
    </source>
</evidence>